<dbReference type="AlphaFoldDB" id="A0A6A6JGM6"/>
<evidence type="ECO:0000313" key="6">
    <source>
        <dbReference type="EMBL" id="KAF2275354.1"/>
    </source>
</evidence>
<evidence type="ECO:0000256" key="2">
    <source>
        <dbReference type="ARBA" id="ARBA00022980"/>
    </source>
</evidence>
<dbReference type="PANTHER" id="PTHR13501">
    <property type="entry name" value="CHLOROPLAST 50S RIBOSOMAL PROTEIN L22-RELATED"/>
    <property type="match status" value="1"/>
</dbReference>
<dbReference type="GO" id="GO:0006412">
    <property type="term" value="P:translation"/>
    <property type="evidence" value="ECO:0007669"/>
    <property type="project" value="InterPro"/>
</dbReference>
<dbReference type="Pfam" id="PF00237">
    <property type="entry name" value="Ribosomal_L22"/>
    <property type="match status" value="2"/>
</dbReference>
<evidence type="ECO:0000313" key="7">
    <source>
        <dbReference type="Proteomes" id="UP000800097"/>
    </source>
</evidence>
<name>A0A6A6JGM6_WESOR</name>
<organism evidence="6 7">
    <name type="scientific">Westerdykella ornata</name>
    <dbReference type="NCBI Taxonomy" id="318751"/>
    <lineage>
        <taxon>Eukaryota</taxon>
        <taxon>Fungi</taxon>
        <taxon>Dikarya</taxon>
        <taxon>Ascomycota</taxon>
        <taxon>Pezizomycotina</taxon>
        <taxon>Dothideomycetes</taxon>
        <taxon>Pleosporomycetidae</taxon>
        <taxon>Pleosporales</taxon>
        <taxon>Sporormiaceae</taxon>
        <taxon>Westerdykella</taxon>
    </lineage>
</organism>
<keyword evidence="7" id="KW-1185">Reference proteome</keyword>
<feature type="compositionally biased region" description="Basic residues" evidence="5">
    <location>
        <begin position="1"/>
        <end position="11"/>
    </location>
</feature>
<keyword evidence="3 4" id="KW-0687">Ribonucleoprotein</keyword>
<proteinExistence type="inferred from homology"/>
<evidence type="ECO:0000256" key="1">
    <source>
        <dbReference type="ARBA" id="ARBA00009451"/>
    </source>
</evidence>
<dbReference type="PANTHER" id="PTHR13501:SF10">
    <property type="entry name" value="LARGE RIBOSOMAL SUBUNIT PROTEIN UL22M"/>
    <property type="match status" value="1"/>
</dbReference>
<evidence type="ECO:0000256" key="4">
    <source>
        <dbReference type="RuleBase" id="RU004005"/>
    </source>
</evidence>
<comment type="similarity">
    <text evidence="1 4">Belongs to the universal ribosomal protein uL22 family.</text>
</comment>
<dbReference type="OrthoDB" id="416470at2759"/>
<sequence length="419" mass="48995">MSARIPTRRIGQHALSTTSLRPSTTHLLSPSSPLPLPLTPTRYLSLKERFARLRSPFKKEKAPPDYSNPILTKYLLDQERLKKQNQIVESEEKRRQRMKPKSGGLNEKTSLFNPRLEVPGWREGMSEEEQKVWDEKVKVERERQDKEKAKRLAAMALDPDPRARALWERRLVIRQVQRRGRVTRDVQLARLERESVYKSIPLRTSVKKLTKIMNMIQGKTVEEALVQLRFNPKKVARDVYKGLQIARDEAIVKRGMGLGGIQPTPELEDPEEVDLEMEPDESQEDFEARVEAAQKAREGKIKAIEEKLLSRGTFVRPKIGPGIEIELKDGRRKRVHDPTEMYIDQAYVGRLQNYYSRSYRARGRVDRLTHRMSTFTVVLKEEKTRMRISDEIKKKRDNRKLWTALPDRPVLAQQQYCLW</sequence>
<feature type="region of interest" description="Disordered" evidence="5">
    <location>
        <begin position="88"/>
        <end position="110"/>
    </location>
</feature>
<dbReference type="SUPFAM" id="SSF54843">
    <property type="entry name" value="Ribosomal protein L22"/>
    <property type="match status" value="1"/>
</dbReference>
<dbReference type="InterPro" id="IPR001063">
    <property type="entry name" value="Ribosomal_uL22"/>
</dbReference>
<dbReference type="InterPro" id="IPR047867">
    <property type="entry name" value="Ribosomal_uL22_bac/org-type"/>
</dbReference>
<dbReference type="RefSeq" id="XP_033652893.1">
    <property type="nucleotide sequence ID" value="XM_033798567.1"/>
</dbReference>
<feature type="region of interest" description="Disordered" evidence="5">
    <location>
        <begin position="1"/>
        <end position="38"/>
    </location>
</feature>
<reference evidence="6" key="1">
    <citation type="journal article" date="2020" name="Stud. Mycol.">
        <title>101 Dothideomycetes genomes: a test case for predicting lifestyles and emergence of pathogens.</title>
        <authorList>
            <person name="Haridas S."/>
            <person name="Albert R."/>
            <person name="Binder M."/>
            <person name="Bloem J."/>
            <person name="Labutti K."/>
            <person name="Salamov A."/>
            <person name="Andreopoulos B."/>
            <person name="Baker S."/>
            <person name="Barry K."/>
            <person name="Bills G."/>
            <person name="Bluhm B."/>
            <person name="Cannon C."/>
            <person name="Castanera R."/>
            <person name="Culley D."/>
            <person name="Daum C."/>
            <person name="Ezra D."/>
            <person name="Gonzalez J."/>
            <person name="Henrissat B."/>
            <person name="Kuo A."/>
            <person name="Liang C."/>
            <person name="Lipzen A."/>
            <person name="Lutzoni F."/>
            <person name="Magnuson J."/>
            <person name="Mondo S."/>
            <person name="Nolan M."/>
            <person name="Ohm R."/>
            <person name="Pangilinan J."/>
            <person name="Park H.-J."/>
            <person name="Ramirez L."/>
            <person name="Alfaro M."/>
            <person name="Sun H."/>
            <person name="Tritt A."/>
            <person name="Yoshinaga Y."/>
            <person name="Zwiers L.-H."/>
            <person name="Turgeon B."/>
            <person name="Goodwin S."/>
            <person name="Spatafora J."/>
            <person name="Crous P."/>
            <person name="Grigoriev I."/>
        </authorList>
    </citation>
    <scope>NUCLEOTIDE SEQUENCE</scope>
    <source>
        <strain evidence="6">CBS 379.55</strain>
    </source>
</reference>
<dbReference type="GO" id="GO:0015934">
    <property type="term" value="C:large ribosomal subunit"/>
    <property type="evidence" value="ECO:0007669"/>
    <property type="project" value="InterPro"/>
</dbReference>
<keyword evidence="2 4" id="KW-0689">Ribosomal protein</keyword>
<dbReference type="FunFam" id="3.90.470.10:FF:000017">
    <property type="entry name" value="54S ribosomal protein L22, mitochondrial"/>
    <property type="match status" value="2"/>
</dbReference>
<accession>A0A6A6JGM6</accession>
<evidence type="ECO:0000256" key="5">
    <source>
        <dbReference type="SAM" id="MobiDB-lite"/>
    </source>
</evidence>
<gene>
    <name evidence="6" type="ORF">EI97DRAFT_434208</name>
</gene>
<protein>
    <submittedName>
        <fullName evidence="6">Ribosomal protein L22</fullName>
    </submittedName>
</protein>
<dbReference type="GeneID" id="54551742"/>
<dbReference type="Gene3D" id="3.90.470.10">
    <property type="entry name" value="Ribosomal protein L22/L17"/>
    <property type="match status" value="1"/>
</dbReference>
<dbReference type="GO" id="GO:0003735">
    <property type="term" value="F:structural constituent of ribosome"/>
    <property type="evidence" value="ECO:0007669"/>
    <property type="project" value="InterPro"/>
</dbReference>
<feature type="compositionally biased region" description="Low complexity" evidence="5">
    <location>
        <begin position="15"/>
        <end position="31"/>
    </location>
</feature>
<dbReference type="InterPro" id="IPR036394">
    <property type="entry name" value="Ribosomal_uL22_sf"/>
</dbReference>
<evidence type="ECO:0000256" key="3">
    <source>
        <dbReference type="ARBA" id="ARBA00023274"/>
    </source>
</evidence>
<dbReference type="Proteomes" id="UP000800097">
    <property type="component" value="Unassembled WGS sequence"/>
</dbReference>
<dbReference type="EMBL" id="ML986497">
    <property type="protein sequence ID" value="KAF2275354.1"/>
    <property type="molecule type" value="Genomic_DNA"/>
</dbReference>